<accession>A0ABD2YEM0</accession>
<dbReference type="EMBL" id="JBJUIK010000014">
    <property type="protein sequence ID" value="KAL3504630.1"/>
    <property type="molecule type" value="Genomic_DNA"/>
</dbReference>
<evidence type="ECO:0000313" key="2">
    <source>
        <dbReference type="Proteomes" id="UP001630127"/>
    </source>
</evidence>
<proteinExistence type="predicted"/>
<organism evidence="1 2">
    <name type="scientific">Cinchona calisaya</name>
    <dbReference type="NCBI Taxonomy" id="153742"/>
    <lineage>
        <taxon>Eukaryota</taxon>
        <taxon>Viridiplantae</taxon>
        <taxon>Streptophyta</taxon>
        <taxon>Embryophyta</taxon>
        <taxon>Tracheophyta</taxon>
        <taxon>Spermatophyta</taxon>
        <taxon>Magnoliopsida</taxon>
        <taxon>eudicotyledons</taxon>
        <taxon>Gunneridae</taxon>
        <taxon>Pentapetalae</taxon>
        <taxon>asterids</taxon>
        <taxon>lamiids</taxon>
        <taxon>Gentianales</taxon>
        <taxon>Rubiaceae</taxon>
        <taxon>Cinchonoideae</taxon>
        <taxon>Cinchoneae</taxon>
        <taxon>Cinchona</taxon>
    </lineage>
</organism>
<dbReference type="Pfam" id="PF03140">
    <property type="entry name" value="DUF247"/>
    <property type="match status" value="1"/>
</dbReference>
<sequence length="107" mass="12755">MEKHKLKYLQDLLARRAESNVESYIRALILLEEKARKAYAEEIIYSKNDFVEMLLLDGCFIIEFFRKYRNPGLRNVDDPILEFDVESFERLNIVRKSDPIFYTSSIV</sequence>
<keyword evidence="2" id="KW-1185">Reference proteome</keyword>
<dbReference type="PANTHER" id="PTHR31170:SF17">
    <property type="match status" value="1"/>
</dbReference>
<dbReference type="InterPro" id="IPR004158">
    <property type="entry name" value="DUF247_pln"/>
</dbReference>
<reference evidence="1 2" key="1">
    <citation type="submission" date="2024-11" db="EMBL/GenBank/DDBJ databases">
        <title>A near-complete genome assembly of Cinchona calisaya.</title>
        <authorList>
            <person name="Lian D.C."/>
            <person name="Zhao X.W."/>
            <person name="Wei L."/>
        </authorList>
    </citation>
    <scope>NUCLEOTIDE SEQUENCE [LARGE SCALE GENOMIC DNA]</scope>
    <source>
        <tissue evidence="1">Nenye</tissue>
    </source>
</reference>
<evidence type="ECO:0000313" key="1">
    <source>
        <dbReference type="EMBL" id="KAL3504630.1"/>
    </source>
</evidence>
<dbReference type="PANTHER" id="PTHR31170">
    <property type="entry name" value="BNAC04G53230D PROTEIN"/>
    <property type="match status" value="1"/>
</dbReference>
<dbReference type="AlphaFoldDB" id="A0ABD2YEM0"/>
<gene>
    <name evidence="1" type="ORF">ACH5RR_034471</name>
</gene>
<comment type="caution">
    <text evidence="1">The sequence shown here is derived from an EMBL/GenBank/DDBJ whole genome shotgun (WGS) entry which is preliminary data.</text>
</comment>
<name>A0ABD2YEM0_9GENT</name>
<dbReference type="Proteomes" id="UP001630127">
    <property type="component" value="Unassembled WGS sequence"/>
</dbReference>
<protein>
    <submittedName>
        <fullName evidence="1">Uncharacterized protein</fullName>
    </submittedName>
</protein>